<dbReference type="InterPro" id="IPR002172">
    <property type="entry name" value="LDrepeatLR_classA_rpt"/>
</dbReference>
<evidence type="ECO:0000313" key="3">
    <source>
        <dbReference type="EMBL" id="TMS35343.1"/>
    </source>
</evidence>
<dbReference type="EMBL" id="AZBU02000001">
    <property type="protein sequence ID" value="TMS35343.1"/>
    <property type="molecule type" value="Genomic_DNA"/>
</dbReference>
<keyword evidence="4" id="KW-1185">Reference proteome</keyword>
<dbReference type="AlphaFoldDB" id="A0A4V6I7J7"/>
<reference evidence="3 4" key="1">
    <citation type="journal article" date="2015" name="Genome Biol.">
        <title>Comparative genomics of Steinernema reveals deeply conserved gene regulatory networks.</title>
        <authorList>
            <person name="Dillman A.R."/>
            <person name="Macchietto M."/>
            <person name="Porter C.F."/>
            <person name="Rogers A."/>
            <person name="Williams B."/>
            <person name="Antoshechkin I."/>
            <person name="Lee M.M."/>
            <person name="Goodwin Z."/>
            <person name="Lu X."/>
            <person name="Lewis E.E."/>
            <person name="Goodrich-Blair H."/>
            <person name="Stock S.P."/>
            <person name="Adams B.J."/>
            <person name="Sternberg P.W."/>
            <person name="Mortazavi A."/>
        </authorList>
    </citation>
    <scope>NUCLEOTIDE SEQUENCE [LARGE SCALE GENOMIC DNA]</scope>
    <source>
        <strain evidence="3 4">ALL</strain>
    </source>
</reference>
<evidence type="ECO:0008006" key="5">
    <source>
        <dbReference type="Google" id="ProtNLM"/>
    </source>
</evidence>
<dbReference type="PROSITE" id="PS50068">
    <property type="entry name" value="LDLRA_2"/>
    <property type="match status" value="1"/>
</dbReference>
<comment type="caution">
    <text evidence="3">The sequence shown here is derived from an EMBL/GenBank/DDBJ whole genome shotgun (WGS) entry which is preliminary data.</text>
</comment>
<comment type="caution">
    <text evidence="2">Lacks conserved residue(s) required for the propagation of feature annotation.</text>
</comment>
<sequence length="138" mass="15974">MTIETAAEPVVDTTETVTEGFVNATKETTVKTIRCRSRLETPCENGGECIEKRRMCDGFYDCFDRSDEDIDICGHKDVRMVKENRGLYRHHGLKCPETWFYCKDASRCLEPVQVIVLRDGSDEASFCHQYHERLQKEN</sequence>
<dbReference type="Proteomes" id="UP000298663">
    <property type="component" value="Chromosome X"/>
</dbReference>
<dbReference type="Gene3D" id="4.10.400.10">
    <property type="entry name" value="Low-density Lipoprotein Receptor"/>
    <property type="match status" value="1"/>
</dbReference>
<dbReference type="SUPFAM" id="SSF57424">
    <property type="entry name" value="LDL receptor-like module"/>
    <property type="match status" value="1"/>
</dbReference>
<name>A0A4V6I7J7_STECR</name>
<dbReference type="STRING" id="34508.A0A4V6I7J7"/>
<dbReference type="OrthoDB" id="10013209at2759"/>
<keyword evidence="1" id="KW-1015">Disulfide bond</keyword>
<reference evidence="3 4" key="2">
    <citation type="journal article" date="2019" name="G3 (Bethesda)">
        <title>Hybrid Assembly of the Genome of the Entomopathogenic Nematode Steinernema carpocapsae Identifies the X-Chromosome.</title>
        <authorList>
            <person name="Serra L."/>
            <person name="Macchietto M."/>
            <person name="Macias-Munoz A."/>
            <person name="McGill C.J."/>
            <person name="Rodriguez I.M."/>
            <person name="Rodriguez B."/>
            <person name="Murad R."/>
            <person name="Mortazavi A."/>
        </authorList>
    </citation>
    <scope>NUCLEOTIDE SEQUENCE [LARGE SCALE GENOMIC DNA]</scope>
    <source>
        <strain evidence="3 4">ALL</strain>
    </source>
</reference>
<evidence type="ECO:0000256" key="1">
    <source>
        <dbReference type="ARBA" id="ARBA00023157"/>
    </source>
</evidence>
<organism evidence="3 4">
    <name type="scientific">Steinernema carpocapsae</name>
    <name type="common">Entomopathogenic nematode</name>
    <dbReference type="NCBI Taxonomy" id="34508"/>
    <lineage>
        <taxon>Eukaryota</taxon>
        <taxon>Metazoa</taxon>
        <taxon>Ecdysozoa</taxon>
        <taxon>Nematoda</taxon>
        <taxon>Chromadorea</taxon>
        <taxon>Rhabditida</taxon>
        <taxon>Tylenchina</taxon>
        <taxon>Panagrolaimomorpha</taxon>
        <taxon>Strongyloidoidea</taxon>
        <taxon>Steinernematidae</taxon>
        <taxon>Steinernema</taxon>
    </lineage>
</organism>
<protein>
    <recommendedName>
        <fullName evidence="5">Low-density lipoprotein receptor domain class A</fullName>
    </recommendedName>
</protein>
<dbReference type="Pfam" id="PF00057">
    <property type="entry name" value="Ldl_recept_a"/>
    <property type="match status" value="1"/>
</dbReference>
<dbReference type="SMART" id="SM00192">
    <property type="entry name" value="LDLa"/>
    <property type="match status" value="1"/>
</dbReference>
<dbReference type="CDD" id="cd00112">
    <property type="entry name" value="LDLa"/>
    <property type="match status" value="1"/>
</dbReference>
<evidence type="ECO:0000313" key="4">
    <source>
        <dbReference type="Proteomes" id="UP000298663"/>
    </source>
</evidence>
<dbReference type="InterPro" id="IPR036055">
    <property type="entry name" value="LDL_receptor-like_sf"/>
</dbReference>
<accession>A0A4V6I7J7</accession>
<evidence type="ECO:0000256" key="2">
    <source>
        <dbReference type="PROSITE-ProRule" id="PRU00124"/>
    </source>
</evidence>
<proteinExistence type="predicted"/>
<dbReference type="PROSITE" id="PS01209">
    <property type="entry name" value="LDLRA_1"/>
    <property type="match status" value="1"/>
</dbReference>
<gene>
    <name evidence="3" type="ORF">L596_002767</name>
</gene>
<dbReference type="EMBL" id="CM016762">
    <property type="protein sequence ID" value="TMS35343.1"/>
    <property type="molecule type" value="Genomic_DNA"/>
</dbReference>
<dbReference type="InterPro" id="IPR023415">
    <property type="entry name" value="LDLR_class-A_CS"/>
</dbReference>